<evidence type="ECO:0000313" key="3">
    <source>
        <dbReference type="EMBL" id="KAF3004280.1"/>
    </source>
</evidence>
<gene>
    <name evidence="3" type="ORF">E8E13_008437</name>
</gene>
<keyword evidence="4" id="KW-1185">Reference proteome</keyword>
<feature type="compositionally biased region" description="Basic and acidic residues" evidence="1">
    <location>
        <begin position="202"/>
        <end position="215"/>
    </location>
</feature>
<feature type="domain" description="DNA ligase D 3'-phosphoesterase" evidence="2">
    <location>
        <begin position="102"/>
        <end position="240"/>
    </location>
</feature>
<accession>A0A9P4W9N9</accession>
<reference evidence="3" key="1">
    <citation type="submission" date="2019-04" db="EMBL/GenBank/DDBJ databases">
        <title>Sequencing of skin fungus with MAO and IRED activity.</title>
        <authorList>
            <person name="Marsaioli A.J."/>
            <person name="Bonatto J.M.C."/>
            <person name="Reis Junior O."/>
        </authorList>
    </citation>
    <scope>NUCLEOTIDE SEQUENCE</scope>
    <source>
        <strain evidence="3">30M1</strain>
    </source>
</reference>
<feature type="compositionally biased region" description="Basic residues" evidence="1">
    <location>
        <begin position="255"/>
        <end position="272"/>
    </location>
</feature>
<evidence type="ECO:0000256" key="1">
    <source>
        <dbReference type="SAM" id="MobiDB-lite"/>
    </source>
</evidence>
<dbReference type="AlphaFoldDB" id="A0A9P4W9N9"/>
<protein>
    <recommendedName>
        <fullName evidence="2">DNA ligase D 3'-phosphoesterase domain-containing protein</fullName>
    </recommendedName>
</protein>
<dbReference type="PANTHER" id="PTHR39465:SF1">
    <property type="entry name" value="DNA LIGASE D 3'-PHOSPHOESTERASE DOMAIN-CONTAINING PROTEIN"/>
    <property type="match status" value="1"/>
</dbReference>
<feature type="region of interest" description="Disordered" evidence="1">
    <location>
        <begin position="243"/>
        <end position="299"/>
    </location>
</feature>
<organism evidence="3 4">
    <name type="scientific">Curvularia kusanoi</name>
    <name type="common">Cochliobolus kusanoi</name>
    <dbReference type="NCBI Taxonomy" id="90978"/>
    <lineage>
        <taxon>Eukaryota</taxon>
        <taxon>Fungi</taxon>
        <taxon>Dikarya</taxon>
        <taxon>Ascomycota</taxon>
        <taxon>Pezizomycotina</taxon>
        <taxon>Dothideomycetes</taxon>
        <taxon>Pleosporomycetidae</taxon>
        <taxon>Pleosporales</taxon>
        <taxon>Pleosporineae</taxon>
        <taxon>Pleosporaceae</taxon>
        <taxon>Curvularia</taxon>
    </lineage>
</organism>
<name>A0A9P4W9N9_CURKU</name>
<feature type="region of interest" description="Disordered" evidence="1">
    <location>
        <begin position="1"/>
        <end position="26"/>
    </location>
</feature>
<sequence>MTLPSSLYRDISPPHVPKRRKTSIVQTQSPEAKILYDASNDPALAAVEAGRAKIEDHLTYFKHHLAEASRSTPQDVPRLSIEDFAALYKSNSHQNGHHFVIHQHNHPKAGVHYDLRLQFSTSSSVSWAFPKGLPGNPNSRQLGRMAVETRVHNLWNNLIESASMKTGSLLIWDTGTYSILPSKKSQNEVPSPQTTDDECETDKESFEEPAPENEKLVDAFQSRHIRLRLHGVRLPKDYTITLRLPSNNDISPRKPVSRRRNRRSVAQRRRLSHTSDSDSTTIAPMTANDGVQDADANDLDTDSEEDALTRAQNAYPGSTNSIGSIHQRRWFVLLDRQSSGFELHGGKWVRRVLPSGELGGFDPFVVRGRIYERSIVTGRLARDVESDEGCQGYVGRGVWKSIED</sequence>
<dbReference type="InterPro" id="IPR014144">
    <property type="entry name" value="LigD_PE_domain"/>
</dbReference>
<evidence type="ECO:0000313" key="4">
    <source>
        <dbReference type="Proteomes" id="UP000801428"/>
    </source>
</evidence>
<dbReference type="OrthoDB" id="2588098at2759"/>
<proteinExistence type="predicted"/>
<dbReference type="EMBL" id="SWKU01000008">
    <property type="protein sequence ID" value="KAF3004280.1"/>
    <property type="molecule type" value="Genomic_DNA"/>
</dbReference>
<feature type="region of interest" description="Disordered" evidence="1">
    <location>
        <begin position="181"/>
        <end position="215"/>
    </location>
</feature>
<dbReference type="Pfam" id="PF13298">
    <property type="entry name" value="LigD_N"/>
    <property type="match status" value="1"/>
</dbReference>
<comment type="caution">
    <text evidence="3">The sequence shown here is derived from an EMBL/GenBank/DDBJ whole genome shotgun (WGS) entry which is preliminary data.</text>
</comment>
<dbReference type="Proteomes" id="UP000801428">
    <property type="component" value="Unassembled WGS sequence"/>
</dbReference>
<evidence type="ECO:0000259" key="2">
    <source>
        <dbReference type="Pfam" id="PF13298"/>
    </source>
</evidence>
<dbReference type="PANTHER" id="PTHR39465">
    <property type="entry name" value="DNA LIGASE D, 3'-PHOSPHOESTERASE DOMAIN"/>
    <property type="match status" value="1"/>
</dbReference>
<feature type="compositionally biased region" description="Polar residues" evidence="1">
    <location>
        <begin position="181"/>
        <end position="194"/>
    </location>
</feature>